<dbReference type="EC" id="3.1.1.-" evidence="4"/>
<evidence type="ECO:0000256" key="1">
    <source>
        <dbReference type="ARBA" id="ARBA00022487"/>
    </source>
</evidence>
<evidence type="ECO:0000256" key="4">
    <source>
        <dbReference type="RuleBase" id="RU367147"/>
    </source>
</evidence>
<evidence type="ECO:0000313" key="6">
    <source>
        <dbReference type="Proteomes" id="UP000017559"/>
    </source>
</evidence>
<dbReference type="EMBL" id="AWSO01001296">
    <property type="protein sequence ID" value="ESK84438.1"/>
    <property type="molecule type" value="Genomic_DNA"/>
</dbReference>
<dbReference type="Pfam" id="PF10503">
    <property type="entry name" value="Esterase_PHB"/>
    <property type="match status" value="1"/>
</dbReference>
<dbReference type="NCBIfam" id="TIGR01840">
    <property type="entry name" value="esterase_phb"/>
    <property type="match status" value="1"/>
</dbReference>
<comment type="subcellular location">
    <subcellularLocation>
        <location evidence="4">Secreted</location>
    </subcellularLocation>
</comment>
<keyword evidence="4" id="KW-0964">Secreted</keyword>
<keyword evidence="2 4" id="KW-0732">Signal</keyword>
<dbReference type="Gene3D" id="3.40.50.1820">
    <property type="entry name" value="alpha/beta hydrolase"/>
    <property type="match status" value="1"/>
</dbReference>
<evidence type="ECO:0000313" key="5">
    <source>
        <dbReference type="EMBL" id="ESK84438.1"/>
    </source>
</evidence>
<dbReference type="InterPro" id="IPR050955">
    <property type="entry name" value="Plant_Biomass_Hydrol_Est"/>
</dbReference>
<dbReference type="AlphaFoldDB" id="V2WC73"/>
<comment type="function">
    <text evidence="4">Esterase involved in the hydrolysis of xylan, a major structural heterogeneous polysaccharide found in plant biomass representing the second most abundant polysaccharide in the biosphere, after cellulose.</text>
</comment>
<dbReference type="GO" id="GO:0005576">
    <property type="term" value="C:extracellular region"/>
    <property type="evidence" value="ECO:0007669"/>
    <property type="project" value="UniProtKB-SubCell"/>
</dbReference>
<dbReference type="GO" id="GO:0052689">
    <property type="term" value="F:carboxylic ester hydrolase activity"/>
    <property type="evidence" value="ECO:0007669"/>
    <property type="project" value="UniProtKB-KW"/>
</dbReference>
<keyword evidence="3 4" id="KW-0378">Hydrolase</keyword>
<organism evidence="5 6">
    <name type="scientific">Moniliophthora roreri (strain MCA 2997)</name>
    <name type="common">Cocoa frosty pod rot fungus</name>
    <name type="synonym">Crinipellis roreri</name>
    <dbReference type="NCBI Taxonomy" id="1381753"/>
    <lineage>
        <taxon>Eukaryota</taxon>
        <taxon>Fungi</taxon>
        <taxon>Dikarya</taxon>
        <taxon>Basidiomycota</taxon>
        <taxon>Agaricomycotina</taxon>
        <taxon>Agaricomycetes</taxon>
        <taxon>Agaricomycetidae</taxon>
        <taxon>Agaricales</taxon>
        <taxon>Marasmiineae</taxon>
        <taxon>Marasmiaceae</taxon>
        <taxon>Moniliophthora</taxon>
    </lineage>
</organism>
<comment type="caution">
    <text evidence="5">The sequence shown here is derived from an EMBL/GenBank/DDBJ whole genome shotgun (WGS) entry which is preliminary data.</text>
</comment>
<name>V2WC73_MONRO</name>
<feature type="chain" id="PRO_5029037239" description="Carboxylic ester hydrolase" evidence="4">
    <location>
        <begin position="32"/>
        <end position="303"/>
    </location>
</feature>
<proteinExistence type="inferred from homology"/>
<dbReference type="KEGG" id="mrr:Moror_6217"/>
<dbReference type="GO" id="GO:0045493">
    <property type="term" value="P:xylan catabolic process"/>
    <property type="evidence" value="ECO:0007669"/>
    <property type="project" value="UniProtKB-UniRule"/>
</dbReference>
<dbReference type="Proteomes" id="UP000017559">
    <property type="component" value="Unassembled WGS sequence"/>
</dbReference>
<dbReference type="InterPro" id="IPR010126">
    <property type="entry name" value="Esterase_phb"/>
</dbReference>
<feature type="signal peptide" evidence="4">
    <location>
        <begin position="1"/>
        <end position="31"/>
    </location>
</feature>
<dbReference type="HOGENOM" id="CLU_027551_1_1_1"/>
<sequence>MSSSRSDTQRRSAMILKLLFLLLFSAYDVLAAAGQLQEIANFGPNPTGVKMFLYKPAKLAKPLPLIIGMHYCTGSAQGYFQETQWADVADQKGMLIIYPSAPDPSRCFDVHSEATLKHDLGGDSLGIASVARYAIKTYGVDPSLVFAVGSSSGAMMVNVLMGAYPDIFKAGSAFSGVPYGCFKGPEFWNVQCGNGQAIKTPQQWGDLVRSGYPGFTGTRPKIQFWHGSIDTAVRPPNFDEEIKQWTNVFGVSQTPTSNSTNNPLPGYWRASFGPHVEAIWANGVGHTVPERPDDVLAWFGLAK</sequence>
<dbReference type="SUPFAM" id="SSF53474">
    <property type="entry name" value="alpha/beta-Hydrolases"/>
    <property type="match status" value="2"/>
</dbReference>
<dbReference type="PANTHER" id="PTHR43037:SF5">
    <property type="entry name" value="FERULOYL ESTERASE"/>
    <property type="match status" value="1"/>
</dbReference>
<keyword evidence="6" id="KW-1185">Reference proteome</keyword>
<protein>
    <recommendedName>
        <fullName evidence="4">Carboxylic ester hydrolase</fullName>
        <ecNumber evidence="4">3.1.1.-</ecNumber>
    </recommendedName>
</protein>
<evidence type="ECO:0000256" key="3">
    <source>
        <dbReference type="ARBA" id="ARBA00022801"/>
    </source>
</evidence>
<evidence type="ECO:0000256" key="2">
    <source>
        <dbReference type="ARBA" id="ARBA00022729"/>
    </source>
</evidence>
<comment type="similarity">
    <text evidence="4">Belongs to the carbohydrate esterase 1 (CE1) family.</text>
</comment>
<keyword evidence="1 4" id="KW-0719">Serine esterase</keyword>
<accession>V2WC73</accession>
<dbReference type="InterPro" id="IPR029058">
    <property type="entry name" value="AB_hydrolase_fold"/>
</dbReference>
<gene>
    <name evidence="5" type="ORF">Moror_6217</name>
</gene>
<keyword evidence="4" id="KW-0119">Carbohydrate metabolism</keyword>
<dbReference type="PANTHER" id="PTHR43037">
    <property type="entry name" value="UNNAMED PRODUCT-RELATED"/>
    <property type="match status" value="1"/>
</dbReference>
<keyword evidence="4" id="KW-0624">Polysaccharide degradation</keyword>
<dbReference type="OrthoDB" id="2425929at2759"/>
<reference evidence="5 6" key="1">
    <citation type="journal article" date="2014" name="BMC Genomics">
        <title>Genome and secretome analysis of the hemibiotrophic fungal pathogen, Moniliophthora roreri, which causes frosty pod rot disease of cacao: mechanisms of the biotrophic and necrotrophic phases.</title>
        <authorList>
            <person name="Meinhardt L.W."/>
            <person name="Costa G.G.L."/>
            <person name="Thomazella D.P.T."/>
            <person name="Teixeira P.J.P.L."/>
            <person name="Carazzolle M.F."/>
            <person name="Schuster S.C."/>
            <person name="Carlson J.E."/>
            <person name="Guiltinan M.J."/>
            <person name="Mieczkowski P."/>
            <person name="Farmer A."/>
            <person name="Ramaraj T."/>
            <person name="Crozier J."/>
            <person name="Davis R.E."/>
            <person name="Shao J."/>
            <person name="Melnick R.L."/>
            <person name="Pereira G.A.G."/>
            <person name="Bailey B.A."/>
        </authorList>
    </citation>
    <scope>NUCLEOTIDE SEQUENCE [LARGE SCALE GENOMIC DNA]</scope>
    <source>
        <strain evidence="5 6">MCA 2997</strain>
    </source>
</reference>